<keyword evidence="2" id="KW-1185">Reference proteome</keyword>
<sequence>MKEKTMSSVLKDKMPIGWYLKEADSLITKFMNQTLETYDIGRYHWQIMNNINTHDKVCKDLLYHQIHRFVNPAEYEEIFQSLIERNWVEKVDDNYAFTPLGKTIFLEVAAKHEANKVALTKGASEEEYLNTILFLEKMIVNLGGSI</sequence>
<comment type="caution">
    <text evidence="1">The sequence shown here is derived from an EMBL/GenBank/DDBJ whole genome shotgun (WGS) entry which is preliminary data.</text>
</comment>
<dbReference type="InterPro" id="IPR036388">
    <property type="entry name" value="WH-like_DNA-bd_sf"/>
</dbReference>
<evidence type="ECO:0008006" key="3">
    <source>
        <dbReference type="Google" id="ProtNLM"/>
    </source>
</evidence>
<accession>A0A3E1YGI9</accession>
<protein>
    <recommendedName>
        <fullName evidence="3">MarR family transcriptional regulator</fullName>
    </recommendedName>
</protein>
<dbReference type="AlphaFoldDB" id="A0A3E1YGI9"/>
<organism evidence="1 2">
    <name type="scientific">Chitinophaga silvatica</name>
    <dbReference type="NCBI Taxonomy" id="2282649"/>
    <lineage>
        <taxon>Bacteria</taxon>
        <taxon>Pseudomonadati</taxon>
        <taxon>Bacteroidota</taxon>
        <taxon>Chitinophagia</taxon>
        <taxon>Chitinophagales</taxon>
        <taxon>Chitinophagaceae</taxon>
        <taxon>Chitinophaga</taxon>
    </lineage>
</organism>
<gene>
    <name evidence="1" type="ORF">DVR12_01545</name>
</gene>
<dbReference type="RefSeq" id="WP_116973690.1">
    <property type="nucleotide sequence ID" value="NZ_QPMM01000001.1"/>
</dbReference>
<dbReference type="EMBL" id="QPMM01000001">
    <property type="protein sequence ID" value="RFS26499.1"/>
    <property type="molecule type" value="Genomic_DNA"/>
</dbReference>
<dbReference type="InterPro" id="IPR036390">
    <property type="entry name" value="WH_DNA-bd_sf"/>
</dbReference>
<evidence type="ECO:0000313" key="1">
    <source>
        <dbReference type="EMBL" id="RFS26499.1"/>
    </source>
</evidence>
<reference evidence="1 2" key="1">
    <citation type="submission" date="2018-07" db="EMBL/GenBank/DDBJ databases">
        <title>Chitinophaga K2CV101002-2 sp. nov., isolated from a monsoon evergreen broad-leaved forest soil.</title>
        <authorList>
            <person name="Lv Y."/>
        </authorList>
    </citation>
    <scope>NUCLEOTIDE SEQUENCE [LARGE SCALE GENOMIC DNA]</scope>
    <source>
        <strain evidence="1 2">GDMCC 1.1288</strain>
    </source>
</reference>
<dbReference type="Gene3D" id="1.10.10.10">
    <property type="entry name" value="Winged helix-like DNA-binding domain superfamily/Winged helix DNA-binding domain"/>
    <property type="match status" value="1"/>
</dbReference>
<dbReference type="OrthoDB" id="669743at2"/>
<dbReference type="SUPFAM" id="SSF46785">
    <property type="entry name" value="Winged helix' DNA-binding domain"/>
    <property type="match status" value="1"/>
</dbReference>
<dbReference type="Proteomes" id="UP000260644">
    <property type="component" value="Unassembled WGS sequence"/>
</dbReference>
<evidence type="ECO:0000313" key="2">
    <source>
        <dbReference type="Proteomes" id="UP000260644"/>
    </source>
</evidence>
<proteinExistence type="predicted"/>
<name>A0A3E1YGI9_9BACT</name>